<feature type="compositionally biased region" description="Low complexity" evidence="7">
    <location>
        <begin position="204"/>
        <end position="225"/>
    </location>
</feature>
<dbReference type="PANTHER" id="PTHR45436">
    <property type="entry name" value="SENSOR HISTIDINE KINASE YKOH"/>
    <property type="match status" value="1"/>
</dbReference>
<proteinExistence type="predicted"/>
<keyword evidence="5" id="KW-0418">Kinase</keyword>
<evidence type="ECO:0000313" key="11">
    <source>
        <dbReference type="Proteomes" id="UP000634308"/>
    </source>
</evidence>
<dbReference type="RefSeq" id="WP_189063803.1">
    <property type="nucleotide sequence ID" value="NZ_BMQM01000004.1"/>
</dbReference>
<name>A0ABQ2RQG3_9DEIO</name>
<dbReference type="SMART" id="SM00304">
    <property type="entry name" value="HAMP"/>
    <property type="match status" value="1"/>
</dbReference>
<accession>A0ABQ2RQG3</accession>
<evidence type="ECO:0000256" key="8">
    <source>
        <dbReference type="SAM" id="Phobius"/>
    </source>
</evidence>
<keyword evidence="8" id="KW-0812">Transmembrane</keyword>
<comment type="caution">
    <text evidence="10">The sequence shown here is derived from an EMBL/GenBank/DDBJ whole genome shotgun (WGS) entry which is preliminary data.</text>
</comment>
<protein>
    <recommendedName>
        <fullName evidence="2">histidine kinase</fullName>
        <ecNumber evidence="2">2.7.13.3</ecNumber>
    </recommendedName>
</protein>
<feature type="domain" description="HAMP" evidence="9">
    <location>
        <begin position="546"/>
        <end position="598"/>
    </location>
</feature>
<evidence type="ECO:0000256" key="5">
    <source>
        <dbReference type="ARBA" id="ARBA00022777"/>
    </source>
</evidence>
<feature type="transmembrane region" description="Helical" evidence="8">
    <location>
        <begin position="523"/>
        <end position="542"/>
    </location>
</feature>
<feature type="compositionally biased region" description="Low complexity" evidence="7">
    <location>
        <begin position="94"/>
        <end position="107"/>
    </location>
</feature>
<keyword evidence="3" id="KW-0597">Phosphoprotein</keyword>
<dbReference type="Pfam" id="PF00672">
    <property type="entry name" value="HAMP"/>
    <property type="match status" value="1"/>
</dbReference>
<evidence type="ECO:0000259" key="9">
    <source>
        <dbReference type="PROSITE" id="PS50885"/>
    </source>
</evidence>
<keyword evidence="8" id="KW-1133">Transmembrane helix</keyword>
<keyword evidence="8" id="KW-0472">Membrane</keyword>
<evidence type="ECO:0000256" key="2">
    <source>
        <dbReference type="ARBA" id="ARBA00012438"/>
    </source>
</evidence>
<organism evidence="10 11">
    <name type="scientific">Deinococcus seoulensis</name>
    <dbReference type="NCBI Taxonomy" id="1837379"/>
    <lineage>
        <taxon>Bacteria</taxon>
        <taxon>Thermotogati</taxon>
        <taxon>Deinococcota</taxon>
        <taxon>Deinococci</taxon>
        <taxon>Deinococcales</taxon>
        <taxon>Deinococcaceae</taxon>
        <taxon>Deinococcus</taxon>
    </lineage>
</organism>
<dbReference type="EC" id="2.7.13.3" evidence="2"/>
<keyword evidence="6" id="KW-0902">Two-component regulatory system</keyword>
<feature type="transmembrane region" description="Helical" evidence="8">
    <location>
        <begin position="317"/>
        <end position="340"/>
    </location>
</feature>
<dbReference type="PROSITE" id="PS50885">
    <property type="entry name" value="HAMP"/>
    <property type="match status" value="1"/>
</dbReference>
<dbReference type="InterPro" id="IPR050428">
    <property type="entry name" value="TCS_sensor_his_kinase"/>
</dbReference>
<evidence type="ECO:0000256" key="7">
    <source>
        <dbReference type="SAM" id="MobiDB-lite"/>
    </source>
</evidence>
<evidence type="ECO:0000256" key="6">
    <source>
        <dbReference type="ARBA" id="ARBA00023012"/>
    </source>
</evidence>
<feature type="region of interest" description="Disordered" evidence="7">
    <location>
        <begin position="166"/>
        <end position="242"/>
    </location>
</feature>
<feature type="region of interest" description="Disordered" evidence="7">
    <location>
        <begin position="82"/>
        <end position="120"/>
    </location>
</feature>
<dbReference type="Gene3D" id="6.10.340.10">
    <property type="match status" value="1"/>
</dbReference>
<dbReference type="EMBL" id="BMQM01000004">
    <property type="protein sequence ID" value="GGR50062.1"/>
    <property type="molecule type" value="Genomic_DNA"/>
</dbReference>
<dbReference type="Proteomes" id="UP000634308">
    <property type="component" value="Unassembled WGS sequence"/>
</dbReference>
<dbReference type="InterPro" id="IPR003660">
    <property type="entry name" value="HAMP_dom"/>
</dbReference>
<evidence type="ECO:0000256" key="4">
    <source>
        <dbReference type="ARBA" id="ARBA00022679"/>
    </source>
</evidence>
<evidence type="ECO:0000256" key="1">
    <source>
        <dbReference type="ARBA" id="ARBA00000085"/>
    </source>
</evidence>
<reference evidence="11" key="1">
    <citation type="journal article" date="2019" name="Int. J. Syst. Evol. Microbiol.">
        <title>The Global Catalogue of Microorganisms (GCM) 10K type strain sequencing project: providing services to taxonomists for standard genome sequencing and annotation.</title>
        <authorList>
            <consortium name="The Broad Institute Genomics Platform"/>
            <consortium name="The Broad Institute Genome Sequencing Center for Infectious Disease"/>
            <person name="Wu L."/>
            <person name="Ma J."/>
        </authorList>
    </citation>
    <scope>NUCLEOTIDE SEQUENCE [LARGE SCALE GENOMIC DNA]</scope>
    <source>
        <strain evidence="11">JCM 31404</strain>
    </source>
</reference>
<evidence type="ECO:0000313" key="10">
    <source>
        <dbReference type="EMBL" id="GGR50062.1"/>
    </source>
</evidence>
<sequence>MKYTVVIREPVADSMRQVLEHQLMERFGLNGEQAQRLSARRSGRLMKPTGRARAELLLSMFQAVGANVSLEEVRDETNLISEPFQGVAPPPRQVVPAPVSAAQDDAPLAPSNPQPSVSQDMADLRASAIWPEVKFSEDSVASVPRPSAFGADPFAAATSDPFAPLAAADDWRTPPAAPVLDMGEFTPGNLFAPEPTAPGTPEVPAAQGSPAPGPFAAAASDPFGSLPGTPATVSGTPASAGMGSTGMGGGAAIMTAPEVAPADVWSDFTGALSMPAAATPESTPDVQLRPLDSVVVTPLADPLASASERRSSLSRRMAVGALVPLGVSSALTLGVLALTLPNLQGQLVKRNAQAVAVAVGTNLDPSRSQSIPAQLQALVTSSSVGFVQIELRDGTRYFRSQTPELDDLLNPEISNWLIENPKQSTFTRTVNPAAIYRQMADELKSVGAGTANDTLKLDKLAADPANQRSTRVNYIVQKISVLEQDGVRSVTTNPVDSENTNLLYSVAVGVENAEQAATLRNTLLLVLFVALLALGLAAYLAVRAAQRVVEPIERLVRVADAISMGDLSRPVQPERNDEIGDLAQALERMRLSLDSAMERLRRRKQRG</sequence>
<comment type="catalytic activity">
    <reaction evidence="1">
        <text>ATP + protein L-histidine = ADP + protein N-phospho-L-histidine.</text>
        <dbReference type="EC" id="2.7.13.3"/>
    </reaction>
</comment>
<dbReference type="SUPFAM" id="SSF158472">
    <property type="entry name" value="HAMP domain-like"/>
    <property type="match status" value="1"/>
</dbReference>
<evidence type="ECO:0000256" key="3">
    <source>
        <dbReference type="ARBA" id="ARBA00022553"/>
    </source>
</evidence>
<dbReference type="PANTHER" id="PTHR45436:SF5">
    <property type="entry name" value="SENSOR HISTIDINE KINASE TRCS"/>
    <property type="match status" value="1"/>
</dbReference>
<gene>
    <name evidence="10" type="ORF">GCM10008959_08990</name>
</gene>
<dbReference type="CDD" id="cd06225">
    <property type="entry name" value="HAMP"/>
    <property type="match status" value="1"/>
</dbReference>
<keyword evidence="11" id="KW-1185">Reference proteome</keyword>
<keyword evidence="4" id="KW-0808">Transferase</keyword>